<proteinExistence type="predicted"/>
<evidence type="ECO:0000313" key="1">
    <source>
        <dbReference type="EMBL" id="KAG1270983.1"/>
    </source>
</evidence>
<organism evidence="1 2">
    <name type="scientific">Rhizopus oryzae</name>
    <name type="common">Mucormycosis agent</name>
    <name type="synonym">Rhizopus arrhizus var. delemar</name>
    <dbReference type="NCBI Taxonomy" id="64495"/>
    <lineage>
        <taxon>Eukaryota</taxon>
        <taxon>Fungi</taxon>
        <taxon>Fungi incertae sedis</taxon>
        <taxon>Mucoromycota</taxon>
        <taxon>Mucoromycotina</taxon>
        <taxon>Mucoromycetes</taxon>
        <taxon>Mucorales</taxon>
        <taxon>Mucorineae</taxon>
        <taxon>Rhizopodaceae</taxon>
        <taxon>Rhizopus</taxon>
    </lineage>
</organism>
<gene>
    <name evidence="1" type="ORF">G6F64_015619</name>
</gene>
<keyword evidence="2" id="KW-1185">Reference proteome</keyword>
<dbReference type="AlphaFoldDB" id="A0A9P7BGC5"/>
<dbReference type="EMBL" id="JAANQT010019325">
    <property type="protein sequence ID" value="KAG1270983.1"/>
    <property type="molecule type" value="Genomic_DNA"/>
</dbReference>
<protein>
    <submittedName>
        <fullName evidence="1">Uncharacterized protein</fullName>
    </submittedName>
</protein>
<evidence type="ECO:0000313" key="2">
    <source>
        <dbReference type="Proteomes" id="UP000716291"/>
    </source>
</evidence>
<reference evidence="1" key="1">
    <citation type="journal article" date="2020" name="Microb. Genom.">
        <title>Genetic diversity of clinical and environmental Mucorales isolates obtained from an investigation of mucormycosis cases among solid organ transplant recipients.</title>
        <authorList>
            <person name="Nguyen M.H."/>
            <person name="Kaul D."/>
            <person name="Muto C."/>
            <person name="Cheng S.J."/>
            <person name="Richter R.A."/>
            <person name="Bruno V.M."/>
            <person name="Liu G."/>
            <person name="Beyhan S."/>
            <person name="Sundermann A.J."/>
            <person name="Mounaud S."/>
            <person name="Pasculle A.W."/>
            <person name="Nierman W.C."/>
            <person name="Driscoll E."/>
            <person name="Cumbie R."/>
            <person name="Clancy C.J."/>
            <person name="Dupont C.L."/>
        </authorList>
    </citation>
    <scope>NUCLEOTIDE SEQUENCE</scope>
    <source>
        <strain evidence="1">GL11</strain>
    </source>
</reference>
<name>A0A9P7BGC5_RHIOR</name>
<comment type="caution">
    <text evidence="1">The sequence shown here is derived from an EMBL/GenBank/DDBJ whole genome shotgun (WGS) entry which is preliminary data.</text>
</comment>
<dbReference type="Proteomes" id="UP000716291">
    <property type="component" value="Unassembled WGS sequence"/>
</dbReference>
<accession>A0A9P7BGC5</accession>
<sequence length="69" mass="7381">MSTGSTCTPTWSTSRAGRASLRAWSMTSSTTSANWAIVSAPRMFCHPMSFWPRTATCSTWAAISNCSAA</sequence>